<accession>A0A8X8YB76</accession>
<dbReference type="InterPro" id="IPR058922">
    <property type="entry name" value="WHD_DRP"/>
</dbReference>
<dbReference type="CDD" id="cd14798">
    <property type="entry name" value="RX-CC_like"/>
    <property type="match status" value="1"/>
</dbReference>
<dbReference type="InterPro" id="IPR027417">
    <property type="entry name" value="P-loop_NTPase"/>
</dbReference>
<dbReference type="InterPro" id="IPR036388">
    <property type="entry name" value="WH-like_DNA-bd_sf"/>
</dbReference>
<gene>
    <name evidence="11" type="ORF">SASPL_112435</name>
</gene>
<dbReference type="InterPro" id="IPR041118">
    <property type="entry name" value="Rx_N"/>
</dbReference>
<dbReference type="GO" id="GO:0043531">
    <property type="term" value="F:ADP binding"/>
    <property type="evidence" value="ECO:0007669"/>
    <property type="project" value="InterPro"/>
</dbReference>
<dbReference type="FunFam" id="3.40.50.300:FF:001091">
    <property type="entry name" value="Probable disease resistance protein At1g61300"/>
    <property type="match status" value="1"/>
</dbReference>
<keyword evidence="4" id="KW-0547">Nucleotide-binding</keyword>
<dbReference type="PANTHER" id="PTHR23155">
    <property type="entry name" value="DISEASE RESISTANCE PROTEIN RP"/>
    <property type="match status" value="1"/>
</dbReference>
<dbReference type="AlphaFoldDB" id="A0A8X8YB76"/>
<dbReference type="Gene3D" id="3.40.50.300">
    <property type="entry name" value="P-loop containing nucleotide triphosphate hydrolases"/>
    <property type="match status" value="1"/>
</dbReference>
<dbReference type="Pfam" id="PF00931">
    <property type="entry name" value="NB-ARC"/>
    <property type="match status" value="1"/>
</dbReference>
<dbReference type="PRINTS" id="PR00364">
    <property type="entry name" value="DISEASERSIST"/>
</dbReference>
<evidence type="ECO:0000259" key="8">
    <source>
        <dbReference type="Pfam" id="PF18052"/>
    </source>
</evidence>
<reference evidence="11" key="2">
    <citation type="submission" date="2020-08" db="EMBL/GenBank/DDBJ databases">
        <title>Plant Genome Project.</title>
        <authorList>
            <person name="Zhang R.-G."/>
        </authorList>
    </citation>
    <scope>NUCLEOTIDE SEQUENCE</scope>
    <source>
        <strain evidence="11">Huo1</strain>
        <tissue evidence="11">Leaf</tissue>
    </source>
</reference>
<evidence type="ECO:0000256" key="5">
    <source>
        <dbReference type="ARBA" id="ARBA00022821"/>
    </source>
</evidence>
<feature type="domain" description="Disease resistance N-terminal" evidence="8">
    <location>
        <begin position="34"/>
        <end position="113"/>
    </location>
</feature>
<evidence type="ECO:0000313" key="12">
    <source>
        <dbReference type="Proteomes" id="UP000298416"/>
    </source>
</evidence>
<dbReference type="GO" id="GO:0005524">
    <property type="term" value="F:ATP binding"/>
    <property type="evidence" value="ECO:0007669"/>
    <property type="project" value="UniProtKB-KW"/>
</dbReference>
<dbReference type="InterPro" id="IPR042197">
    <property type="entry name" value="Apaf_helical"/>
</dbReference>
<dbReference type="Pfam" id="PF18052">
    <property type="entry name" value="Rx_N"/>
    <property type="match status" value="1"/>
</dbReference>
<dbReference type="InterPro" id="IPR032675">
    <property type="entry name" value="LRR_dom_sf"/>
</dbReference>
<dbReference type="Pfam" id="PF23598">
    <property type="entry name" value="LRR_14"/>
    <property type="match status" value="1"/>
</dbReference>
<comment type="caution">
    <text evidence="11">The sequence shown here is derived from an EMBL/GenBank/DDBJ whole genome shotgun (WGS) entry which is preliminary data.</text>
</comment>
<dbReference type="InterPro" id="IPR002182">
    <property type="entry name" value="NB-ARC"/>
</dbReference>
<comment type="similarity">
    <text evidence="1">Belongs to the disease resistance NB-LRR family.</text>
</comment>
<feature type="domain" description="Disease resistance protein winged helix" evidence="9">
    <location>
        <begin position="456"/>
        <end position="531"/>
    </location>
</feature>
<dbReference type="InterPro" id="IPR055414">
    <property type="entry name" value="LRR_R13L4/SHOC2-like"/>
</dbReference>
<evidence type="ECO:0000259" key="10">
    <source>
        <dbReference type="Pfam" id="PF23598"/>
    </source>
</evidence>
<dbReference type="InterPro" id="IPR044974">
    <property type="entry name" value="Disease_R_plants"/>
</dbReference>
<evidence type="ECO:0000256" key="6">
    <source>
        <dbReference type="ARBA" id="ARBA00022840"/>
    </source>
</evidence>
<dbReference type="EMBL" id="PNBA02000004">
    <property type="protein sequence ID" value="KAG6428184.1"/>
    <property type="molecule type" value="Genomic_DNA"/>
</dbReference>
<keyword evidence="5" id="KW-0611">Plant defense</keyword>
<evidence type="ECO:0000256" key="3">
    <source>
        <dbReference type="ARBA" id="ARBA00022737"/>
    </source>
</evidence>
<name>A0A8X8YB76_SALSN</name>
<sequence>MAISMYSLSPVSHKNKSSFSCSSNFKMAEAAILVALETLRNLLLDETKFLSGVGSQVKGLESQIKEMQCLLEDTDRSRHHGSKSVGYWILEIRDLVHQAEDVIEIYSVIQVSMKRGRGIRQFFQRFSCVSNRCCRLHKIGLEISEIRTDIGRVYKSMQEYGLRSIVQEENSGPASENQIWKRKTYSFETNDCFVGMEEDLKRLVSLTVDNNVSRIISVWGMGGLGKTTIVRRVYNHANVKHAFDSFAWVCITQQCRIRFVLEEVRKQLMPQKKEDAMHLTDTELVEQLFQVQKEKRCLIVLDDLWKIEHRDCLLDIFVDSQILMTTRKQNVADVGLSYKLGLLNMADGWQLLKCKAFPRGCVPPDFWPQIELFEEVGKKMVKICGYLPLVISLLGGILSKRQLLKEWELVNKNIDDYLFSAGSTDQDNKINAVVLDLSYEDLPSYLKPCFLYMGQFVEDQYVYGDNLYMLWIAEGLISVENQANGETLMDVAELYLSELASRCMVEIVAQDTVSSKRYASCHLHDVVRDLCLLKGKKEDFRLKVVNFQGGRLDVLSPSVLGIKTRYLAMHFRGKVEVEHDEFTTNHEETTKHIRSLKFICHSKQRKINFPKSVLEYFYNFKLLRVLVFEGCNFQGRKLPKEIGNLIHLRYLRLRNCEFTELPSSISNLIYLCTLDLFHSWDVRIPNVLHKLIRLKHLFLPDYRKTSNAIARKYKLSLEGLSKLETLIGFDSLFHDWKSVSRMKNLRRLRATVHDVKTLSEIIYDLKTYRDNLQESTLIIRDGCELTSLEQEVPILRKLLTCPNLHSLWIDVHTPNLKQEIKTELVFPRLVFLTLRNCKIEDDPMQMLEILPCLESLCLWPSSYVGKNMTCSGSGFCKLKTIQLWGLPNLTEWKVEKGAMPILSELEIRDCPKLGKIQDELRSITNLEKLEISELPGFGKWVSGRNRGVQHCFPCSFRHHPSND</sequence>
<dbReference type="SUPFAM" id="SSF52540">
    <property type="entry name" value="P-loop containing nucleoside triphosphate hydrolases"/>
    <property type="match status" value="1"/>
</dbReference>
<dbReference type="Gene3D" id="1.10.8.430">
    <property type="entry name" value="Helical domain of apoptotic protease-activating factors"/>
    <property type="match status" value="1"/>
</dbReference>
<dbReference type="Gene3D" id="1.20.5.4130">
    <property type="match status" value="1"/>
</dbReference>
<keyword evidence="3" id="KW-0677">Repeat</keyword>
<reference evidence="11" key="1">
    <citation type="submission" date="2018-01" db="EMBL/GenBank/DDBJ databases">
        <authorList>
            <person name="Mao J.F."/>
        </authorList>
    </citation>
    <scope>NUCLEOTIDE SEQUENCE</scope>
    <source>
        <strain evidence="11">Huo1</strain>
        <tissue evidence="11">Leaf</tissue>
    </source>
</reference>
<evidence type="ECO:0000256" key="1">
    <source>
        <dbReference type="ARBA" id="ARBA00008894"/>
    </source>
</evidence>
<dbReference type="FunFam" id="1.10.10.10:FF:000322">
    <property type="entry name" value="Probable disease resistance protein At1g63360"/>
    <property type="match status" value="1"/>
</dbReference>
<evidence type="ECO:0008006" key="13">
    <source>
        <dbReference type="Google" id="ProtNLM"/>
    </source>
</evidence>
<evidence type="ECO:0000259" key="7">
    <source>
        <dbReference type="Pfam" id="PF00931"/>
    </source>
</evidence>
<evidence type="ECO:0000313" key="11">
    <source>
        <dbReference type="EMBL" id="KAG6428184.1"/>
    </source>
</evidence>
<protein>
    <recommendedName>
        <fullName evidence="13">Disease resistance protein RPM1</fullName>
    </recommendedName>
</protein>
<feature type="domain" description="NB-ARC" evidence="7">
    <location>
        <begin position="202"/>
        <end position="359"/>
    </location>
</feature>
<evidence type="ECO:0000256" key="2">
    <source>
        <dbReference type="ARBA" id="ARBA00022614"/>
    </source>
</evidence>
<dbReference type="SUPFAM" id="SSF52058">
    <property type="entry name" value="L domain-like"/>
    <property type="match status" value="1"/>
</dbReference>
<keyword evidence="12" id="KW-1185">Reference proteome</keyword>
<dbReference type="Gene3D" id="3.80.10.10">
    <property type="entry name" value="Ribonuclease Inhibitor"/>
    <property type="match status" value="1"/>
</dbReference>
<dbReference type="GO" id="GO:0098542">
    <property type="term" value="P:defense response to other organism"/>
    <property type="evidence" value="ECO:0007669"/>
    <property type="project" value="TreeGrafter"/>
</dbReference>
<dbReference type="InterPro" id="IPR038005">
    <property type="entry name" value="RX-like_CC"/>
</dbReference>
<dbReference type="PANTHER" id="PTHR23155:SF1185">
    <property type="entry name" value="DISEASE RESISTANCE RPP8-LIKE PROTEIN 3-RELATED"/>
    <property type="match status" value="1"/>
</dbReference>
<organism evidence="11">
    <name type="scientific">Salvia splendens</name>
    <name type="common">Scarlet sage</name>
    <dbReference type="NCBI Taxonomy" id="180675"/>
    <lineage>
        <taxon>Eukaryota</taxon>
        <taxon>Viridiplantae</taxon>
        <taxon>Streptophyta</taxon>
        <taxon>Embryophyta</taxon>
        <taxon>Tracheophyta</taxon>
        <taxon>Spermatophyta</taxon>
        <taxon>Magnoliopsida</taxon>
        <taxon>eudicotyledons</taxon>
        <taxon>Gunneridae</taxon>
        <taxon>Pentapetalae</taxon>
        <taxon>asterids</taxon>
        <taxon>lamiids</taxon>
        <taxon>Lamiales</taxon>
        <taxon>Lamiaceae</taxon>
        <taxon>Nepetoideae</taxon>
        <taxon>Mentheae</taxon>
        <taxon>Salviinae</taxon>
        <taxon>Salvia</taxon>
        <taxon>Salvia subgen. Calosphace</taxon>
        <taxon>core Calosphace</taxon>
    </lineage>
</organism>
<dbReference type="Proteomes" id="UP000298416">
    <property type="component" value="Unassembled WGS sequence"/>
</dbReference>
<dbReference type="Gene3D" id="1.10.10.10">
    <property type="entry name" value="Winged helix-like DNA-binding domain superfamily/Winged helix DNA-binding domain"/>
    <property type="match status" value="1"/>
</dbReference>
<keyword evidence="6" id="KW-0067">ATP-binding</keyword>
<proteinExistence type="inferred from homology"/>
<dbReference type="GO" id="GO:0051607">
    <property type="term" value="P:defense response to virus"/>
    <property type="evidence" value="ECO:0007669"/>
    <property type="project" value="UniProtKB-ARBA"/>
</dbReference>
<dbReference type="Pfam" id="PF23559">
    <property type="entry name" value="WHD_DRP"/>
    <property type="match status" value="1"/>
</dbReference>
<evidence type="ECO:0000259" key="9">
    <source>
        <dbReference type="Pfam" id="PF23559"/>
    </source>
</evidence>
<keyword evidence="2" id="KW-0433">Leucine-rich repeat</keyword>
<feature type="domain" description="Disease resistance R13L4/SHOC-2-like LRR" evidence="10">
    <location>
        <begin position="612"/>
        <end position="917"/>
    </location>
</feature>
<evidence type="ECO:0000256" key="4">
    <source>
        <dbReference type="ARBA" id="ARBA00022741"/>
    </source>
</evidence>